<name>A0A7L4CIL1_9AVES</name>
<sequence length="342" mass="38764">LVQELVGDLLLVPQELLSNSFFSVLQPAIGVGSTFQGWSPLDSDAVYCMLMPLEPHLGHAFHGELGTVGQMSAKGSCVCVELECTCMRERLVEDMLYFLHHPKEVLRRNQTPSFLCTLCTGIYLDVWKTVLWFQKFVRSAWVTGPHLHCYNIKVLPSSRSCKLQLTDVPRRILIVEMIFGVQRGNSDIFLCSQTTETIFTPSTTWTESYTVAEVKFFRHVARQAPHNSFYLMCLQLCAGFVGIGFSTYTLKTVVMHLLSTTPLSGWCRRDFLLQLMDIMHYLCLCLEGKHLDHFFGSENVPEEIILPPAFQMATPLSLFQPLAQDPVAHTEALCEFNELQDQ</sequence>
<dbReference type="EMBL" id="VZZU01003675">
    <property type="protein sequence ID" value="NXW49885.1"/>
    <property type="molecule type" value="Genomic_DNA"/>
</dbReference>
<dbReference type="InterPro" id="IPR024810">
    <property type="entry name" value="MAB21L/cGLR"/>
</dbReference>
<dbReference type="Gene3D" id="1.10.1410.40">
    <property type="match status" value="1"/>
</dbReference>
<keyword evidence="2" id="KW-1185">Reference proteome</keyword>
<accession>A0A7L4CIL1</accession>
<dbReference type="SMART" id="SM01265">
    <property type="entry name" value="Mab-21"/>
    <property type="match status" value="1"/>
</dbReference>
<dbReference type="PANTHER" id="PTHR10656">
    <property type="entry name" value="CELL FATE DETERMINING PROTEIN MAB21-RELATED"/>
    <property type="match status" value="1"/>
</dbReference>
<proteinExistence type="predicted"/>
<dbReference type="GO" id="GO:0016020">
    <property type="term" value="C:membrane"/>
    <property type="evidence" value="ECO:0007669"/>
    <property type="project" value="TreeGrafter"/>
</dbReference>
<reference evidence="1 2" key="1">
    <citation type="submission" date="2019-09" db="EMBL/GenBank/DDBJ databases">
        <title>Bird 10,000 Genomes (B10K) Project - Family phase.</title>
        <authorList>
            <person name="Zhang G."/>
        </authorList>
    </citation>
    <scope>NUCLEOTIDE SEQUENCE [LARGE SCALE GENOMIC DNA]</scope>
    <source>
        <strain evidence="1">B10K-DU-005-01</strain>
    </source>
</reference>
<dbReference type="PANTHER" id="PTHR10656:SF40">
    <property type="entry name" value="INOSITOL 1,4,5-TRISPHOSPHATE RECEPTOR-INTERACTING PROTEIN-LIKE 1"/>
    <property type="match status" value="1"/>
</dbReference>
<feature type="non-terminal residue" evidence="1">
    <location>
        <position position="342"/>
    </location>
</feature>
<dbReference type="PRINTS" id="PR02107">
    <property type="entry name" value="INOS145TPRIP"/>
</dbReference>
<evidence type="ECO:0000313" key="2">
    <source>
        <dbReference type="Proteomes" id="UP000551823"/>
    </source>
</evidence>
<dbReference type="InterPro" id="IPR026250">
    <property type="entry name" value="ITPRIP-like"/>
</dbReference>
<protein>
    <submittedName>
        <fullName evidence="1">IPIL1 protein</fullName>
    </submittedName>
</protein>
<comment type="caution">
    <text evidence="1">The sequence shown here is derived from an EMBL/GenBank/DDBJ whole genome shotgun (WGS) entry which is preliminary data.</text>
</comment>
<dbReference type="AlphaFoldDB" id="A0A7L4CIL1"/>
<dbReference type="Proteomes" id="UP000551823">
    <property type="component" value="Unassembled WGS sequence"/>
</dbReference>
<organism evidence="1 2">
    <name type="scientific">Nyctiprogne leucopyga</name>
    <dbReference type="NCBI Taxonomy" id="382315"/>
    <lineage>
        <taxon>Eukaryota</taxon>
        <taxon>Metazoa</taxon>
        <taxon>Chordata</taxon>
        <taxon>Craniata</taxon>
        <taxon>Vertebrata</taxon>
        <taxon>Euteleostomi</taxon>
        <taxon>Archelosauria</taxon>
        <taxon>Archosauria</taxon>
        <taxon>Dinosauria</taxon>
        <taxon>Saurischia</taxon>
        <taxon>Theropoda</taxon>
        <taxon>Coelurosauria</taxon>
        <taxon>Aves</taxon>
        <taxon>Neognathae</taxon>
        <taxon>Neoaves</taxon>
        <taxon>Strisores</taxon>
        <taxon>Caprimulgiformes</taxon>
        <taxon>Caprimulgidae</taxon>
        <taxon>Chordeilinae</taxon>
        <taxon>Nyctiprogne</taxon>
    </lineage>
</organism>
<feature type="non-terminal residue" evidence="1">
    <location>
        <position position="1"/>
    </location>
</feature>
<gene>
    <name evidence="1" type="primary">Itpripl1_1</name>
    <name evidence="1" type="ORF">NYCLEU_R10617</name>
</gene>
<evidence type="ECO:0000313" key="1">
    <source>
        <dbReference type="EMBL" id="NXW49885.1"/>
    </source>
</evidence>